<evidence type="ECO:0000256" key="1">
    <source>
        <dbReference type="ARBA" id="ARBA00022475"/>
    </source>
</evidence>
<evidence type="ECO:0000256" key="8">
    <source>
        <dbReference type="ARBA" id="ARBA00023239"/>
    </source>
</evidence>
<proteinExistence type="inferred from homology"/>
<evidence type="ECO:0000256" key="10">
    <source>
        <dbReference type="ARBA" id="ARBA00023317"/>
    </source>
</evidence>
<sequence>MIHKEGFPFLIYLLILILIGFFISIFIFSRVFNLFLIFFLIIFYAFFLFFFRNPKKNLSKKKFKNDNEIISPSDGKILEIKKIFESEFLQKNCICISIFMSPFDVHVNRFPVSGKIIYVKYHPGKYWLAWNKKSSLNNERTTIVIETINTKQKILFRQIAGFLARRIILYAKENYLAKKGEEFGFIKFGSRIDIYLPLDSIIFIKKGEKVIGGETIISMIPYKKK</sequence>
<accession>A0AAD1CLW0</accession>
<evidence type="ECO:0000256" key="11">
    <source>
        <dbReference type="HAMAP-Rule" id="MF_00664"/>
    </source>
</evidence>
<comment type="similarity">
    <text evidence="11">Belongs to the phosphatidylserine decarboxylase family. PSD-A subfamily.</text>
</comment>
<comment type="subunit">
    <text evidence="11">Heterodimer of a large membrane-associated beta subunit and a small pyruvoyl-containing alpha subunit.</text>
</comment>
<evidence type="ECO:0000256" key="2">
    <source>
        <dbReference type="ARBA" id="ARBA00022516"/>
    </source>
</evidence>
<evidence type="ECO:0000256" key="6">
    <source>
        <dbReference type="ARBA" id="ARBA00023145"/>
    </source>
</evidence>
<dbReference type="GO" id="GO:0005886">
    <property type="term" value="C:plasma membrane"/>
    <property type="evidence" value="ECO:0007669"/>
    <property type="project" value="UniProtKB-SubCell"/>
</dbReference>
<comment type="function">
    <text evidence="11">Catalyzes the formation of phosphatidylethanolamine (PtdEtn) from phosphatidylserine (PtdSer).</text>
</comment>
<dbReference type="InterPro" id="IPR033175">
    <property type="entry name" value="PSD-A"/>
</dbReference>
<evidence type="ECO:0000256" key="7">
    <source>
        <dbReference type="ARBA" id="ARBA00023209"/>
    </source>
</evidence>
<dbReference type="EMBL" id="AP014610">
    <property type="protein sequence ID" value="BBA17880.1"/>
    <property type="molecule type" value="Genomic_DNA"/>
</dbReference>
<keyword evidence="4 11" id="KW-0443">Lipid metabolism</keyword>
<dbReference type="HAMAP" id="MF_00664">
    <property type="entry name" value="PS_decarb_PSD_A"/>
    <property type="match status" value="1"/>
</dbReference>
<evidence type="ECO:0000256" key="12">
    <source>
        <dbReference type="SAM" id="Phobius"/>
    </source>
</evidence>
<feature type="site" description="Cleavage (non-hydrolytic); by autocatalysis" evidence="11">
    <location>
        <begin position="189"/>
        <end position="190"/>
    </location>
</feature>
<dbReference type="GO" id="GO:0006646">
    <property type="term" value="P:phosphatidylethanolamine biosynthetic process"/>
    <property type="evidence" value="ECO:0007669"/>
    <property type="project" value="UniProtKB-UniRule"/>
</dbReference>
<evidence type="ECO:0000256" key="9">
    <source>
        <dbReference type="ARBA" id="ARBA00023264"/>
    </source>
</evidence>
<feature type="transmembrane region" description="Helical" evidence="12">
    <location>
        <begin position="7"/>
        <end position="28"/>
    </location>
</feature>
<feature type="active site" description="Schiff-base intermediate with substrate; via pyruvic acid" evidence="11">
    <location>
        <position position="190"/>
    </location>
</feature>
<dbReference type="Pfam" id="PF02666">
    <property type="entry name" value="PS_Dcarbxylase"/>
    <property type="match status" value="1"/>
</dbReference>
<feature type="modified residue" description="Pyruvic acid (Ser); by autocatalysis" evidence="11">
    <location>
        <position position="190"/>
    </location>
</feature>
<comment type="cofactor">
    <cofactor evidence="11">
        <name>pyruvate</name>
        <dbReference type="ChEBI" id="CHEBI:15361"/>
    </cofactor>
    <text evidence="11">Binds 1 pyruvoyl group covalently per subunit.</text>
</comment>
<keyword evidence="10 11" id="KW-0670">Pyruvate</keyword>
<keyword evidence="9 11" id="KW-1208">Phospholipid metabolism</keyword>
<evidence type="ECO:0000313" key="14">
    <source>
        <dbReference type="Proteomes" id="UP000262607"/>
    </source>
</evidence>
<keyword evidence="12" id="KW-0812">Transmembrane</keyword>
<dbReference type="GO" id="GO:0004609">
    <property type="term" value="F:phosphatidylserine decarboxylase activity"/>
    <property type="evidence" value="ECO:0007669"/>
    <property type="project" value="UniProtKB-UniRule"/>
</dbReference>
<dbReference type="PANTHER" id="PTHR35809">
    <property type="entry name" value="ARCHAETIDYLSERINE DECARBOXYLASE PROENZYME-RELATED"/>
    <property type="match status" value="1"/>
</dbReference>
<comment type="subcellular location">
    <subcellularLocation>
        <location evidence="11">Cell membrane</location>
        <topology evidence="11">Peripheral membrane protein</topology>
    </subcellularLocation>
</comment>
<evidence type="ECO:0000256" key="3">
    <source>
        <dbReference type="ARBA" id="ARBA00022793"/>
    </source>
</evidence>
<name>A0AAD1CLW0_9FLAO</name>
<dbReference type="NCBIfam" id="NF003678">
    <property type="entry name" value="PRK05305.1-2"/>
    <property type="match status" value="1"/>
</dbReference>
<keyword evidence="7 11" id="KW-0594">Phospholipid biosynthesis</keyword>
<dbReference type="AlphaFoldDB" id="A0AAD1CLW0"/>
<comment type="PTM">
    <text evidence="11">Is synthesized initially as an inactive proenzyme. Formation of the active enzyme involves a self-maturation process in which the active site pyruvoyl group is generated from an internal serine residue via an autocatalytic post-translational modification. Two non-identical subunits are generated from the proenzyme in this reaction, and the pyruvate is formed at the N-terminus of the alpha chain, which is derived from the carboxyl end of the proenzyme. The post-translation cleavage follows an unusual pathway, termed non-hydrolytic serinolysis, in which the side chain hydroxyl group of the serine supplies its oxygen atom to form the C-terminus of the beta chain, while the remainder of the serine residue undergoes an oxidative deamination to produce ammonia and the pyruvoyl prosthetic group on the alpha chain.</text>
</comment>
<gene>
    <name evidence="11 13" type="primary">psd</name>
    <name evidence="13" type="ORF">CPU2_388</name>
</gene>
<dbReference type="Proteomes" id="UP000262607">
    <property type="component" value="Chromosome"/>
</dbReference>
<dbReference type="InterPro" id="IPR003817">
    <property type="entry name" value="PS_Dcarbxylase"/>
</dbReference>
<feature type="chain" id="PRO_5041758027" description="Phosphatidylserine decarboxylase alpha chain" evidence="11">
    <location>
        <begin position="190"/>
        <end position="225"/>
    </location>
</feature>
<comment type="pathway">
    <text evidence="11">Phospholipid metabolism; phosphatidylethanolamine biosynthesis; phosphatidylethanolamine from CDP-diacylglycerol: step 2/2.</text>
</comment>
<reference evidence="13 14" key="1">
    <citation type="submission" date="2014-06" db="EMBL/GenBank/DDBJ databases">
        <title>Genome sequence of the intracellular symbiont Blattabacterium cuenoti, strain CPU2 from the wood feeding cockroach Cryptocercus punctulatus.</title>
        <authorList>
            <person name="Kinjo Y."/>
            <person name="Ohkuma M."/>
            <person name="Tokuda G."/>
        </authorList>
    </citation>
    <scope>NUCLEOTIDE SEQUENCE [LARGE SCALE GENOMIC DNA]</scope>
    <source>
        <strain evidence="13 14">CPU2</strain>
    </source>
</reference>
<comment type="catalytic activity">
    <reaction evidence="11">
        <text>a 1,2-diacyl-sn-glycero-3-phospho-L-serine + H(+) = a 1,2-diacyl-sn-glycero-3-phosphoethanolamine + CO2</text>
        <dbReference type="Rhea" id="RHEA:20828"/>
        <dbReference type="ChEBI" id="CHEBI:15378"/>
        <dbReference type="ChEBI" id="CHEBI:16526"/>
        <dbReference type="ChEBI" id="CHEBI:57262"/>
        <dbReference type="ChEBI" id="CHEBI:64612"/>
        <dbReference type="EC" id="4.1.1.65"/>
    </reaction>
</comment>
<keyword evidence="3 11" id="KW-0210">Decarboxylase</keyword>
<evidence type="ECO:0000256" key="5">
    <source>
        <dbReference type="ARBA" id="ARBA00023136"/>
    </source>
</evidence>
<keyword evidence="8 11" id="KW-0456">Lyase</keyword>
<protein>
    <recommendedName>
        <fullName evidence="11">Phosphatidylserine decarboxylase proenzyme</fullName>
        <ecNumber evidence="11">4.1.1.65</ecNumber>
    </recommendedName>
    <component>
        <recommendedName>
            <fullName evidence="11">Phosphatidylserine decarboxylase alpha chain</fullName>
        </recommendedName>
    </component>
    <component>
        <recommendedName>
            <fullName evidence="11">Phosphatidylserine decarboxylase beta chain</fullName>
        </recommendedName>
    </component>
</protein>
<dbReference type="RefSeq" id="WP_110548641.1">
    <property type="nucleotide sequence ID" value="NZ_AP014610.1"/>
</dbReference>
<evidence type="ECO:0000313" key="13">
    <source>
        <dbReference type="EMBL" id="BBA17880.1"/>
    </source>
</evidence>
<feature type="transmembrane region" description="Helical" evidence="12">
    <location>
        <begin position="34"/>
        <end position="51"/>
    </location>
</feature>
<organism evidence="13 14">
    <name type="scientific">Blattabacterium punctulatus CPU2</name>
    <dbReference type="NCBI Taxonomy" id="1457032"/>
    <lineage>
        <taxon>Bacteria</taxon>
        <taxon>Pseudomonadati</taxon>
        <taxon>Bacteroidota</taxon>
        <taxon>Flavobacteriia</taxon>
        <taxon>Flavobacteriales</taxon>
        <taxon>Blattabacteriaceae</taxon>
        <taxon>Blattabacterium</taxon>
    </lineage>
</organism>
<dbReference type="NCBIfam" id="NF003685">
    <property type="entry name" value="PRK05305.2-5"/>
    <property type="match status" value="1"/>
</dbReference>
<keyword evidence="2 11" id="KW-0444">Lipid biosynthesis</keyword>
<keyword evidence="1 11" id="KW-1003">Cell membrane</keyword>
<keyword evidence="12" id="KW-1133">Transmembrane helix</keyword>
<keyword evidence="6 11" id="KW-0865">Zymogen</keyword>
<feature type="chain" id="PRO_5041758026" description="Phosphatidylserine decarboxylase beta chain" evidence="11">
    <location>
        <begin position="1"/>
        <end position="189"/>
    </location>
</feature>
<dbReference type="GeneID" id="66556681"/>
<dbReference type="PANTHER" id="PTHR35809:SF1">
    <property type="entry name" value="ARCHAETIDYLSERINE DECARBOXYLASE PROENZYME-RELATED"/>
    <property type="match status" value="1"/>
</dbReference>
<evidence type="ECO:0000256" key="4">
    <source>
        <dbReference type="ARBA" id="ARBA00023098"/>
    </source>
</evidence>
<keyword evidence="5 11" id="KW-0472">Membrane</keyword>
<dbReference type="EC" id="4.1.1.65" evidence="11"/>